<name>A0A7V3UZ71_UNCW3</name>
<dbReference type="InterPro" id="IPR036291">
    <property type="entry name" value="NAD(P)-bd_dom_sf"/>
</dbReference>
<dbReference type="PIRSF" id="PIRSF000124">
    <property type="entry name" value="UDPglc_GDPman_dh"/>
    <property type="match status" value="1"/>
</dbReference>
<dbReference type="InterPro" id="IPR036220">
    <property type="entry name" value="UDP-Glc/GDP-Man_DH_C_sf"/>
</dbReference>
<dbReference type="EMBL" id="DTMZ01000007">
    <property type="protein sequence ID" value="HGD12603.1"/>
    <property type="molecule type" value="Genomic_DNA"/>
</dbReference>
<dbReference type="PANTHER" id="PTHR43491:SF1">
    <property type="entry name" value="UDP-N-ACETYL-D-MANNOSAMINE DEHYDROGENASE"/>
    <property type="match status" value="1"/>
</dbReference>
<gene>
    <name evidence="5" type="ORF">ENX16_00750</name>
</gene>
<dbReference type="GO" id="GO:0016628">
    <property type="term" value="F:oxidoreductase activity, acting on the CH-CH group of donors, NAD or NADP as acceptor"/>
    <property type="evidence" value="ECO:0007669"/>
    <property type="project" value="InterPro"/>
</dbReference>
<dbReference type="NCBIfam" id="TIGR03026">
    <property type="entry name" value="NDP-sugDHase"/>
    <property type="match status" value="1"/>
</dbReference>
<evidence type="ECO:0000256" key="3">
    <source>
        <dbReference type="PIRNR" id="PIRNR000124"/>
    </source>
</evidence>
<reference evidence="5" key="1">
    <citation type="journal article" date="2020" name="mSystems">
        <title>Genome- and Community-Level Interaction Insights into Carbon Utilization and Element Cycling Functions of Hydrothermarchaeota in Hydrothermal Sediment.</title>
        <authorList>
            <person name="Zhou Z."/>
            <person name="Liu Y."/>
            <person name="Xu W."/>
            <person name="Pan J."/>
            <person name="Luo Z.H."/>
            <person name="Li M."/>
        </authorList>
    </citation>
    <scope>NUCLEOTIDE SEQUENCE [LARGE SCALE GENOMIC DNA]</scope>
    <source>
        <strain evidence="5">SpSt-914</strain>
    </source>
</reference>
<dbReference type="Gene3D" id="3.40.50.720">
    <property type="entry name" value="NAD(P)-binding Rossmann-like Domain"/>
    <property type="match status" value="2"/>
</dbReference>
<accession>A0A7V3UZ71</accession>
<comment type="similarity">
    <text evidence="3">Belongs to the UDP-glucose/GDP-mannose dehydrogenase family.</text>
</comment>
<dbReference type="InterPro" id="IPR017476">
    <property type="entry name" value="UDP-Glc/GDP-Man"/>
</dbReference>
<dbReference type="InterPro" id="IPR014026">
    <property type="entry name" value="UDP-Glc/GDP-Man_DH_dimer"/>
</dbReference>
<dbReference type="GO" id="GO:0000271">
    <property type="term" value="P:polysaccharide biosynthetic process"/>
    <property type="evidence" value="ECO:0007669"/>
    <property type="project" value="InterPro"/>
</dbReference>
<dbReference type="Pfam" id="PF03721">
    <property type="entry name" value="UDPG_MGDP_dh_N"/>
    <property type="match status" value="1"/>
</dbReference>
<evidence type="ECO:0000256" key="1">
    <source>
        <dbReference type="ARBA" id="ARBA00023002"/>
    </source>
</evidence>
<dbReference type="InterPro" id="IPR008927">
    <property type="entry name" value="6-PGluconate_DH-like_C_sf"/>
</dbReference>
<dbReference type="Pfam" id="PF00984">
    <property type="entry name" value="UDPG_MGDP_dh"/>
    <property type="match status" value="1"/>
</dbReference>
<keyword evidence="1" id="KW-0560">Oxidoreductase</keyword>
<dbReference type="InterPro" id="IPR028359">
    <property type="entry name" value="UDP_ManNAc/GlcNAc_DH"/>
</dbReference>
<keyword evidence="2" id="KW-0520">NAD</keyword>
<evidence type="ECO:0000256" key="2">
    <source>
        <dbReference type="ARBA" id="ARBA00023027"/>
    </source>
</evidence>
<comment type="caution">
    <text evidence="5">The sequence shown here is derived from an EMBL/GenBank/DDBJ whole genome shotgun (WGS) entry which is preliminary data.</text>
</comment>
<proteinExistence type="inferred from homology"/>
<dbReference type="GO" id="GO:0016616">
    <property type="term" value="F:oxidoreductase activity, acting on the CH-OH group of donors, NAD or NADP as acceptor"/>
    <property type="evidence" value="ECO:0007669"/>
    <property type="project" value="InterPro"/>
</dbReference>
<dbReference type="AlphaFoldDB" id="A0A7V3UZ71"/>
<dbReference type="PANTHER" id="PTHR43491">
    <property type="entry name" value="UDP-N-ACETYL-D-MANNOSAMINE DEHYDROGENASE"/>
    <property type="match status" value="1"/>
</dbReference>
<dbReference type="SUPFAM" id="SSF51735">
    <property type="entry name" value="NAD(P)-binding Rossmann-fold domains"/>
    <property type="match status" value="1"/>
</dbReference>
<dbReference type="SUPFAM" id="SSF52413">
    <property type="entry name" value="UDP-glucose/GDP-mannose dehydrogenase C-terminal domain"/>
    <property type="match status" value="1"/>
</dbReference>
<dbReference type="PIRSF" id="PIRSF500136">
    <property type="entry name" value="UDP_ManNAc_DH"/>
    <property type="match status" value="1"/>
</dbReference>
<dbReference type="SMART" id="SM00984">
    <property type="entry name" value="UDPG_MGDP_dh_C"/>
    <property type="match status" value="1"/>
</dbReference>
<protein>
    <submittedName>
        <fullName evidence="5">Nucleotide sugar dehydrogenase</fullName>
    </submittedName>
</protein>
<evidence type="ECO:0000313" key="5">
    <source>
        <dbReference type="EMBL" id="HGD12603.1"/>
    </source>
</evidence>
<dbReference type="Pfam" id="PF03720">
    <property type="entry name" value="UDPG_MGDP_dh_C"/>
    <property type="match status" value="1"/>
</dbReference>
<dbReference type="SUPFAM" id="SSF48179">
    <property type="entry name" value="6-phosphogluconate dehydrogenase C-terminal domain-like"/>
    <property type="match status" value="1"/>
</dbReference>
<dbReference type="GO" id="GO:0051287">
    <property type="term" value="F:NAD binding"/>
    <property type="evidence" value="ECO:0007669"/>
    <property type="project" value="InterPro"/>
</dbReference>
<evidence type="ECO:0000259" key="4">
    <source>
        <dbReference type="SMART" id="SM00984"/>
    </source>
</evidence>
<dbReference type="InterPro" id="IPR001732">
    <property type="entry name" value="UDP-Glc/GDP-Man_DH_N"/>
</dbReference>
<dbReference type="InterPro" id="IPR014027">
    <property type="entry name" value="UDP-Glc/GDP-Man_DH_C"/>
</dbReference>
<organism evidence="5">
    <name type="scientific">candidate division WOR-3 bacterium</name>
    <dbReference type="NCBI Taxonomy" id="2052148"/>
    <lineage>
        <taxon>Bacteria</taxon>
        <taxon>Bacteria division WOR-3</taxon>
    </lineage>
</organism>
<feature type="domain" description="UDP-glucose/GDP-mannose dehydrogenase C-terminal" evidence="4">
    <location>
        <begin position="329"/>
        <end position="424"/>
    </location>
</feature>
<sequence length="442" mass="49466">MKKLIHQIEQKKAKVAIIGIGYVGLPLAVEIARAGYETIAIDVDPAKVAAVNQGKTYIADVPAAQLAEMVRTKKLKATTNYRLCAECQIINICVPTPFTPSKDPDVSYIIQAGKQIGRYLKKGQLIILRSTTYPETTEKVLLPILEQTGLKVGKDFYLTFAPERIDPGNKKWTIRTTPVVIGGVTPSCTQLACRFYAQIVDKVVPVSSARVAEMSKLLENIFRSVNIALVNELARMCDRMGNIDIWEVINAAATKPFGYMPFYPGPGIGGHCILIDPYYLAWKAREFDFHSNFIELAAETNEAMPFFVLDRILEVLGINGVPAKNARIVIIGAAFKRDVDDTRHSPAIKVMELLLNKVRGIEYCDPYVKEVEVGGKRFRAKPLTERLLKKADCVVILTDHSCFDYDLILRASRLIVDTRNAIKRRNVKKLYTLGYRIKRDST</sequence>